<dbReference type="EMBL" id="EQ990410">
    <property type="protein sequence ID" value="EEF22803.1"/>
    <property type="molecule type" value="Genomic_DNA"/>
</dbReference>
<evidence type="ECO:0000313" key="3">
    <source>
        <dbReference type="Proteomes" id="UP000008311"/>
    </source>
</evidence>
<feature type="region of interest" description="Disordered" evidence="1">
    <location>
        <begin position="158"/>
        <end position="191"/>
    </location>
</feature>
<feature type="compositionally biased region" description="Basic and acidic residues" evidence="1">
    <location>
        <begin position="161"/>
        <end position="183"/>
    </location>
</feature>
<feature type="non-terminal residue" evidence="2">
    <location>
        <position position="315"/>
    </location>
</feature>
<organism evidence="2 3">
    <name type="scientific">Ricinus communis</name>
    <name type="common">Castor bean</name>
    <dbReference type="NCBI Taxonomy" id="3988"/>
    <lineage>
        <taxon>Eukaryota</taxon>
        <taxon>Viridiplantae</taxon>
        <taxon>Streptophyta</taxon>
        <taxon>Embryophyta</taxon>
        <taxon>Tracheophyta</taxon>
        <taxon>Spermatophyta</taxon>
        <taxon>Magnoliopsida</taxon>
        <taxon>eudicotyledons</taxon>
        <taxon>Gunneridae</taxon>
        <taxon>Pentapetalae</taxon>
        <taxon>rosids</taxon>
        <taxon>fabids</taxon>
        <taxon>Malpighiales</taxon>
        <taxon>Euphorbiaceae</taxon>
        <taxon>Acalyphoideae</taxon>
        <taxon>Acalypheae</taxon>
        <taxon>Ricinus</taxon>
    </lineage>
</organism>
<dbReference type="Proteomes" id="UP000008311">
    <property type="component" value="Unassembled WGS sequence"/>
</dbReference>
<feature type="non-terminal residue" evidence="2">
    <location>
        <position position="1"/>
    </location>
</feature>
<evidence type="ECO:0000256" key="1">
    <source>
        <dbReference type="SAM" id="MobiDB-lite"/>
    </source>
</evidence>
<dbReference type="AlphaFoldDB" id="B9TMW1"/>
<protein>
    <submittedName>
        <fullName evidence="2">Uncharacterized protein</fullName>
    </submittedName>
</protein>
<proteinExistence type="predicted"/>
<name>B9TMW1_RICCO</name>
<dbReference type="InParanoid" id="B9TMW1"/>
<keyword evidence="3" id="KW-1185">Reference proteome</keyword>
<reference evidence="3" key="1">
    <citation type="journal article" date="2010" name="Nat. Biotechnol.">
        <title>Draft genome sequence of the oilseed species Ricinus communis.</title>
        <authorList>
            <person name="Chan A.P."/>
            <person name="Crabtree J."/>
            <person name="Zhao Q."/>
            <person name="Lorenzi H."/>
            <person name="Orvis J."/>
            <person name="Puiu D."/>
            <person name="Melake-Berhan A."/>
            <person name="Jones K.M."/>
            <person name="Redman J."/>
            <person name="Chen G."/>
            <person name="Cahoon E.B."/>
            <person name="Gedil M."/>
            <person name="Stanke M."/>
            <person name="Haas B.J."/>
            <person name="Wortman J.R."/>
            <person name="Fraser-Liggett C.M."/>
            <person name="Ravel J."/>
            <person name="Rabinowicz P.D."/>
        </authorList>
    </citation>
    <scope>NUCLEOTIDE SEQUENCE [LARGE SCALE GENOMIC DNA]</scope>
    <source>
        <strain evidence="3">cv. Hale</strain>
    </source>
</reference>
<feature type="region of interest" description="Disordered" evidence="1">
    <location>
        <begin position="73"/>
        <end position="143"/>
    </location>
</feature>
<evidence type="ECO:0000313" key="2">
    <source>
        <dbReference type="EMBL" id="EEF22803.1"/>
    </source>
</evidence>
<accession>B9TMW1</accession>
<gene>
    <name evidence="2" type="ORF">RCOM_1879440</name>
</gene>
<sequence>ALGLNGGLGGLVGVGGRAGQHQGLGRGTGLGVDLGHATAGEQLRADRQAGFVEHRGGGLAALGQDVVGKAQRRLPVGGDVADRGGASGRAGGQEEDAQGGDRDRQGQQGPAPVTLDAADHGHDHAQQAGQQAQPRDQRRQVAGQEVVGQGFVEQAGLGAHGADHDQDGRGQRDRHRAGQDRRGPAALVGRRGLGRLGLARLGAAQRHGQRRRLGDKHRRGVEGLFRRRGQGFRLRLDQGRVRKDVLGRDRLGRRDVGDRRRLGIRQRGGQGLYAHRLGRGQSGDDFRLVDRLDGSLGLRSLVLDHVFRRLDRLGG</sequence>